<reference evidence="2 3" key="1">
    <citation type="submission" date="2015-07" db="EMBL/GenBank/DDBJ databases">
        <title>The genome of Melipona quadrifasciata.</title>
        <authorList>
            <person name="Pan H."/>
            <person name="Kapheim K."/>
        </authorList>
    </citation>
    <scope>NUCLEOTIDE SEQUENCE [LARGE SCALE GENOMIC DNA]</scope>
    <source>
        <strain evidence="2">0111107301</strain>
        <tissue evidence="2">Whole body</tissue>
    </source>
</reference>
<evidence type="ECO:0000256" key="1">
    <source>
        <dbReference type="SAM" id="MobiDB-lite"/>
    </source>
</evidence>
<feature type="region of interest" description="Disordered" evidence="1">
    <location>
        <begin position="22"/>
        <end position="59"/>
    </location>
</feature>
<gene>
    <name evidence="2" type="ORF">WN51_10042</name>
</gene>
<dbReference type="Proteomes" id="UP000053105">
    <property type="component" value="Unassembled WGS sequence"/>
</dbReference>
<dbReference type="EMBL" id="KQ435692">
    <property type="protein sequence ID" value="KOX81117.1"/>
    <property type="molecule type" value="Genomic_DNA"/>
</dbReference>
<organism evidence="2 3">
    <name type="scientific">Melipona quadrifasciata</name>
    <dbReference type="NCBI Taxonomy" id="166423"/>
    <lineage>
        <taxon>Eukaryota</taxon>
        <taxon>Metazoa</taxon>
        <taxon>Ecdysozoa</taxon>
        <taxon>Arthropoda</taxon>
        <taxon>Hexapoda</taxon>
        <taxon>Insecta</taxon>
        <taxon>Pterygota</taxon>
        <taxon>Neoptera</taxon>
        <taxon>Endopterygota</taxon>
        <taxon>Hymenoptera</taxon>
        <taxon>Apocrita</taxon>
        <taxon>Aculeata</taxon>
        <taxon>Apoidea</taxon>
        <taxon>Anthophila</taxon>
        <taxon>Apidae</taxon>
        <taxon>Melipona</taxon>
    </lineage>
</organism>
<protein>
    <submittedName>
        <fullName evidence="2">Uncharacterized protein</fullName>
    </submittedName>
</protein>
<evidence type="ECO:0000313" key="3">
    <source>
        <dbReference type="Proteomes" id="UP000053105"/>
    </source>
</evidence>
<feature type="compositionally biased region" description="Polar residues" evidence="1">
    <location>
        <begin position="44"/>
        <end position="53"/>
    </location>
</feature>
<name>A0A0M9ABG0_9HYME</name>
<keyword evidence="3" id="KW-1185">Reference proteome</keyword>
<accession>A0A0M9ABG0</accession>
<proteinExistence type="predicted"/>
<evidence type="ECO:0000313" key="2">
    <source>
        <dbReference type="EMBL" id="KOX81117.1"/>
    </source>
</evidence>
<dbReference type="AlphaFoldDB" id="A0A0M9ABG0"/>
<sequence>MEVRVKGNGSCEGCCGRNFGMKPTTGIRNISPTAVKGQTREPQRSGQQSSRFTVTLIHI</sequence>